<comment type="catalytic activity">
    <reaction evidence="12">
        <text>tRNA(Asp) + L-aspartate + ATP = L-aspartyl-tRNA(Asp) + AMP + diphosphate</text>
        <dbReference type="Rhea" id="RHEA:19649"/>
        <dbReference type="Rhea" id="RHEA-COMP:9660"/>
        <dbReference type="Rhea" id="RHEA-COMP:9678"/>
        <dbReference type="ChEBI" id="CHEBI:29991"/>
        <dbReference type="ChEBI" id="CHEBI:30616"/>
        <dbReference type="ChEBI" id="CHEBI:33019"/>
        <dbReference type="ChEBI" id="CHEBI:78442"/>
        <dbReference type="ChEBI" id="CHEBI:78516"/>
        <dbReference type="ChEBI" id="CHEBI:456215"/>
        <dbReference type="EC" id="6.1.1.12"/>
    </reaction>
</comment>
<evidence type="ECO:0000256" key="1">
    <source>
        <dbReference type="ARBA" id="ARBA00004496"/>
    </source>
</evidence>
<protein>
    <recommendedName>
        <fullName evidence="4">Aspartate--tRNA ligase, cytoplasmic</fullName>
        <ecNumber evidence="3">6.1.1.12</ecNumber>
    </recommendedName>
    <alternativeName>
        <fullName evidence="11">Aspartyl-tRNA synthetase</fullName>
    </alternativeName>
</protein>
<evidence type="ECO:0000256" key="11">
    <source>
        <dbReference type="ARBA" id="ARBA00033155"/>
    </source>
</evidence>
<evidence type="ECO:0000256" key="5">
    <source>
        <dbReference type="ARBA" id="ARBA00022490"/>
    </source>
</evidence>
<evidence type="ECO:0000313" key="16">
    <source>
        <dbReference type="Proteomes" id="UP000009131"/>
    </source>
</evidence>
<dbReference type="NCBIfam" id="TIGR00458">
    <property type="entry name" value="aspS_nondisc"/>
    <property type="match status" value="1"/>
</dbReference>
<evidence type="ECO:0000256" key="10">
    <source>
        <dbReference type="ARBA" id="ARBA00023146"/>
    </source>
</evidence>
<dbReference type="InterPro" id="IPR006195">
    <property type="entry name" value="aa-tRNA-synth_II"/>
</dbReference>
<dbReference type="InterPro" id="IPR002312">
    <property type="entry name" value="Asp/Asn-tRNA-synth_IIb"/>
</dbReference>
<dbReference type="RefSeq" id="XP_014570780.1">
    <property type="nucleotide sequence ID" value="XM_014715294.1"/>
</dbReference>
<dbReference type="HOGENOM" id="CLU_004553_2_1_1"/>
<dbReference type="Proteomes" id="UP000009131">
    <property type="component" value="Unassembled WGS sequence"/>
</dbReference>
<dbReference type="PROSITE" id="PS50862">
    <property type="entry name" value="AA_TRNA_LIGASE_II"/>
    <property type="match status" value="1"/>
</dbReference>
<dbReference type="FunCoup" id="G7DZZ8">
    <property type="interactions" value="566"/>
</dbReference>
<keyword evidence="16" id="KW-1185">Reference proteome</keyword>
<dbReference type="SUPFAM" id="SSF55681">
    <property type="entry name" value="Class II aaRS and biotin synthetases"/>
    <property type="match status" value="1"/>
</dbReference>
<dbReference type="InterPro" id="IPR004364">
    <property type="entry name" value="Aa-tRNA-synt_II"/>
</dbReference>
<dbReference type="GO" id="GO:0017101">
    <property type="term" value="C:aminoacyl-tRNA synthetase multienzyme complex"/>
    <property type="evidence" value="ECO:0007669"/>
    <property type="project" value="TreeGrafter"/>
</dbReference>
<dbReference type="eggNOG" id="KOG0556">
    <property type="taxonomic scope" value="Eukaryota"/>
</dbReference>
<evidence type="ECO:0000256" key="8">
    <source>
        <dbReference type="ARBA" id="ARBA00022840"/>
    </source>
</evidence>
<dbReference type="InParanoid" id="G7DZZ8"/>
<reference evidence="15 16" key="1">
    <citation type="journal article" date="2011" name="J. Gen. Appl. Microbiol.">
        <title>Draft genome sequencing of the enigmatic basidiomycete Mixia osmundae.</title>
        <authorList>
            <person name="Nishida H."/>
            <person name="Nagatsuka Y."/>
            <person name="Sugiyama J."/>
        </authorList>
    </citation>
    <scope>NUCLEOTIDE SEQUENCE [LARGE SCALE GENOMIC DNA]</scope>
    <source>
        <strain evidence="16">CBS 9802 / IAM 14324 / JCM 22182 / KY 12970</strain>
    </source>
</reference>
<dbReference type="InterPro" id="IPR045864">
    <property type="entry name" value="aa-tRNA-synth_II/BPL/LPL"/>
</dbReference>
<dbReference type="FunFam" id="3.30.930.10:FF:000013">
    <property type="entry name" value="Aspartate--tRNA ligase, cytoplasmic"/>
    <property type="match status" value="1"/>
</dbReference>
<dbReference type="STRING" id="764103.G7DZZ8"/>
<keyword evidence="10" id="KW-0030">Aminoacyl-tRNA synthetase</keyword>
<feature type="region of interest" description="Disordered" evidence="13">
    <location>
        <begin position="110"/>
        <end position="182"/>
    </location>
</feature>
<evidence type="ECO:0000256" key="12">
    <source>
        <dbReference type="ARBA" id="ARBA00047904"/>
    </source>
</evidence>
<reference evidence="15 16" key="2">
    <citation type="journal article" date="2012" name="Open Biol.">
        <title>Characteristics of nucleosomes and linker DNA regions on the genome of the basidiomycete Mixia osmundae revealed by mono- and dinucleosome mapping.</title>
        <authorList>
            <person name="Nishida H."/>
            <person name="Kondo S."/>
            <person name="Matsumoto T."/>
            <person name="Suzuki Y."/>
            <person name="Yoshikawa H."/>
            <person name="Taylor T.D."/>
            <person name="Sugiyama J."/>
        </authorList>
    </citation>
    <scope>NUCLEOTIDE SEQUENCE [LARGE SCALE GENOMIC DNA]</scope>
    <source>
        <strain evidence="16">CBS 9802 / IAM 14324 / JCM 22182 / KY 12970</strain>
    </source>
</reference>
<keyword evidence="9" id="KW-0648">Protein biosynthesis</keyword>
<feature type="region of interest" description="Disordered" evidence="13">
    <location>
        <begin position="671"/>
        <end position="691"/>
    </location>
</feature>
<dbReference type="PANTHER" id="PTHR43450">
    <property type="entry name" value="ASPARTYL-TRNA SYNTHETASE"/>
    <property type="match status" value="1"/>
</dbReference>
<evidence type="ECO:0000256" key="13">
    <source>
        <dbReference type="SAM" id="MobiDB-lite"/>
    </source>
</evidence>
<dbReference type="Pfam" id="PF00152">
    <property type="entry name" value="tRNA-synt_2"/>
    <property type="match status" value="1"/>
</dbReference>
<dbReference type="HAMAP" id="MF_02075">
    <property type="entry name" value="Asp_tRNA_synth_type2"/>
    <property type="match status" value="1"/>
</dbReference>
<evidence type="ECO:0000259" key="14">
    <source>
        <dbReference type="PROSITE" id="PS50862"/>
    </source>
</evidence>
<dbReference type="CDD" id="cd00776">
    <property type="entry name" value="AsxRS_core"/>
    <property type="match status" value="1"/>
</dbReference>
<evidence type="ECO:0000256" key="2">
    <source>
        <dbReference type="ARBA" id="ARBA00005312"/>
    </source>
</evidence>
<name>G7DZZ8_MIXOS</name>
<evidence type="ECO:0000256" key="9">
    <source>
        <dbReference type="ARBA" id="ARBA00022917"/>
    </source>
</evidence>
<dbReference type="FunFam" id="2.40.50.140:FF:000132">
    <property type="entry name" value="Aspartyl-tRNA synthetase, cytoplasmic"/>
    <property type="match status" value="1"/>
</dbReference>
<dbReference type="GO" id="GO:0003723">
    <property type="term" value="F:RNA binding"/>
    <property type="evidence" value="ECO:0007669"/>
    <property type="project" value="TreeGrafter"/>
</dbReference>
<keyword evidence="7" id="KW-0547">Nucleotide-binding</keyword>
<evidence type="ECO:0000256" key="7">
    <source>
        <dbReference type="ARBA" id="ARBA00022741"/>
    </source>
</evidence>
<feature type="compositionally biased region" description="Low complexity" evidence="13">
    <location>
        <begin position="110"/>
        <end position="122"/>
    </location>
</feature>
<evidence type="ECO:0000256" key="3">
    <source>
        <dbReference type="ARBA" id="ARBA00012841"/>
    </source>
</evidence>
<dbReference type="CDD" id="cd04320">
    <property type="entry name" value="AspRS_cyto_N"/>
    <property type="match status" value="1"/>
</dbReference>
<dbReference type="InterPro" id="IPR004523">
    <property type="entry name" value="Asp-tRNA_synthase_2"/>
</dbReference>
<evidence type="ECO:0000313" key="15">
    <source>
        <dbReference type="EMBL" id="GAA96158.1"/>
    </source>
</evidence>
<accession>G7DZZ8</accession>
<dbReference type="AlphaFoldDB" id="G7DZZ8"/>
<comment type="similarity">
    <text evidence="2">Belongs to the class-II aminoacyl-tRNA synthetase family. Type 2 subfamily.</text>
</comment>
<dbReference type="EMBL" id="BABT02000076">
    <property type="protein sequence ID" value="GAA96158.1"/>
    <property type="molecule type" value="Genomic_DNA"/>
</dbReference>
<dbReference type="SUPFAM" id="SSF50249">
    <property type="entry name" value="Nucleic acid-binding proteins"/>
    <property type="match status" value="1"/>
</dbReference>
<dbReference type="OMA" id="HYSEEVI"/>
<dbReference type="InterPro" id="IPR012340">
    <property type="entry name" value="NA-bd_OB-fold"/>
</dbReference>
<dbReference type="GO" id="GO:0006422">
    <property type="term" value="P:aspartyl-tRNA aminoacylation"/>
    <property type="evidence" value="ECO:0007669"/>
    <property type="project" value="InterPro"/>
</dbReference>
<dbReference type="GO" id="GO:0004815">
    <property type="term" value="F:aspartate-tRNA ligase activity"/>
    <property type="evidence" value="ECO:0007669"/>
    <property type="project" value="UniProtKB-EC"/>
</dbReference>
<dbReference type="Gene3D" id="2.40.50.140">
    <property type="entry name" value="Nucleic acid-binding proteins"/>
    <property type="match status" value="1"/>
</dbReference>
<dbReference type="PANTHER" id="PTHR43450:SF1">
    <property type="entry name" value="ASPARTATE--TRNA LIGASE, CYTOPLASMIC"/>
    <property type="match status" value="1"/>
</dbReference>
<gene>
    <name evidence="15" type="primary">Mo02819</name>
    <name evidence="15" type="ORF">E5Q_02819</name>
</gene>
<dbReference type="GO" id="GO:0005829">
    <property type="term" value="C:cytosol"/>
    <property type="evidence" value="ECO:0007669"/>
    <property type="project" value="TreeGrafter"/>
</dbReference>
<feature type="domain" description="Aminoacyl-transfer RNA synthetases class-II family profile" evidence="14">
    <location>
        <begin position="360"/>
        <end position="669"/>
    </location>
</feature>
<organism evidence="15 16">
    <name type="scientific">Mixia osmundae (strain CBS 9802 / IAM 14324 / JCM 22182 / KY 12970)</name>
    <dbReference type="NCBI Taxonomy" id="764103"/>
    <lineage>
        <taxon>Eukaryota</taxon>
        <taxon>Fungi</taxon>
        <taxon>Dikarya</taxon>
        <taxon>Basidiomycota</taxon>
        <taxon>Pucciniomycotina</taxon>
        <taxon>Mixiomycetes</taxon>
        <taxon>Mixiales</taxon>
        <taxon>Mixiaceae</taxon>
        <taxon>Mixia</taxon>
    </lineage>
</organism>
<dbReference type="PRINTS" id="PR01042">
    <property type="entry name" value="TRNASYNTHASP"/>
</dbReference>
<keyword evidence="5" id="KW-0963">Cytoplasm</keyword>
<dbReference type="OrthoDB" id="372395at2759"/>
<proteinExistence type="inferred from homology"/>
<feature type="compositionally biased region" description="Basic and acidic residues" evidence="13">
    <location>
        <begin position="136"/>
        <end position="176"/>
    </location>
</feature>
<evidence type="ECO:0000256" key="4">
    <source>
        <dbReference type="ARBA" id="ARBA00018853"/>
    </source>
</evidence>
<keyword evidence="8" id="KW-0067">ATP-binding</keyword>
<dbReference type="GO" id="GO:0005524">
    <property type="term" value="F:ATP binding"/>
    <property type="evidence" value="ECO:0007669"/>
    <property type="project" value="UniProtKB-KW"/>
</dbReference>
<comment type="caution">
    <text evidence="15">The sequence shown here is derived from an EMBL/GenBank/DDBJ whole genome shotgun (WGS) entry which is preliminary data.</text>
</comment>
<dbReference type="NCBIfam" id="NF003483">
    <property type="entry name" value="PRK05159.1"/>
    <property type="match status" value="1"/>
</dbReference>
<dbReference type="Gene3D" id="3.30.930.10">
    <property type="entry name" value="Bira Bifunctional Protein, Domain 2"/>
    <property type="match status" value="1"/>
</dbReference>
<evidence type="ECO:0000256" key="6">
    <source>
        <dbReference type="ARBA" id="ARBA00022598"/>
    </source>
</evidence>
<dbReference type="EC" id="6.1.1.12" evidence="3"/>
<sequence>MFAVASIGYWLVIQTILDRSARLFASSSGRQTCMLCGCSRAARTTHRLTVRANSLCNPSAARLRPRLPSTLDIEQKSQSLSTSSFLTTTRPIQLSQSNRSLSSSNVIMSSSIEPSAAPEPASTANQSNAPESQVDGESKGPSKSELKKKAKEMEKERKKAEREAKEAEARQAREAADVDFAQDNYGKLPLNQSQTRPGESYTHVGKLTANNDGQEVLFRARVHTTRAQGAKMVFVTFRLTEESGQEMIQGIANVEPKFVSKHMVKHLQLLPKETIVLVRGRVQLPIEPVKSCTVQDAEIKIAQLHTIAEPSKELPFSLDDACRSAAELERPDSEFNVVHAPTRLDSRLFDLRSHTNLSIFKINSAICRLFRDYLTSKNFIEIHTPKMQGAATESGSSVFKVDYFKRPAFLAQSPQLAKQMCIAADMERVFEIGPVFRAENSNTARHMTEFTGLDLEMTFNEHYHEVVDLLDEMLKFIFTSLQKDLRKEIDDVRAQYPSEDFVFPEETVKLPFHEGVRLLREDGWKDNGQEIGDYDDFSTPTEKRLGEIVKAKFNTDYYILDKFPLAVRPFYTMPDGQDPKLSNSYDFFMRGEEILSGAQRVHTADLLESRMREVGIDPKEMEEYVDGFRWGTPPHAGGGIGLERVLMLFLKLGNIRWASLFHRDPKSFPVPSTQTEAAAEHAAVHPPKPLS</sequence>
<keyword evidence="6" id="KW-0436">Ligase</keyword>
<comment type="subcellular location">
    <subcellularLocation>
        <location evidence="1">Cytoplasm</location>
    </subcellularLocation>
</comment>